<dbReference type="PROSITE" id="PS50885">
    <property type="entry name" value="HAMP"/>
    <property type="match status" value="1"/>
</dbReference>
<feature type="domain" description="HAMP" evidence="16">
    <location>
        <begin position="178"/>
        <end position="232"/>
    </location>
</feature>
<dbReference type="SMART" id="SM00388">
    <property type="entry name" value="HisKA"/>
    <property type="match status" value="1"/>
</dbReference>
<keyword evidence="18" id="KW-1185">Reference proteome</keyword>
<evidence type="ECO:0000256" key="9">
    <source>
        <dbReference type="ARBA" id="ARBA00022777"/>
    </source>
</evidence>
<keyword evidence="6" id="KW-0808">Transferase</keyword>
<evidence type="ECO:0000256" key="8">
    <source>
        <dbReference type="ARBA" id="ARBA00022741"/>
    </source>
</evidence>
<dbReference type="Gene3D" id="6.10.340.10">
    <property type="match status" value="1"/>
</dbReference>
<dbReference type="Pfam" id="PF02518">
    <property type="entry name" value="HATPase_c"/>
    <property type="match status" value="1"/>
</dbReference>
<evidence type="ECO:0000256" key="10">
    <source>
        <dbReference type="ARBA" id="ARBA00022840"/>
    </source>
</evidence>
<dbReference type="OrthoDB" id="9786919at2"/>
<evidence type="ECO:0000259" key="15">
    <source>
        <dbReference type="PROSITE" id="PS50109"/>
    </source>
</evidence>
<dbReference type="InterPro" id="IPR036097">
    <property type="entry name" value="HisK_dim/P_sf"/>
</dbReference>
<evidence type="ECO:0000256" key="1">
    <source>
        <dbReference type="ARBA" id="ARBA00000085"/>
    </source>
</evidence>
<gene>
    <name evidence="17" type="ORF">DFP98_108226</name>
</gene>
<dbReference type="Pfam" id="PF00512">
    <property type="entry name" value="HisKA"/>
    <property type="match status" value="1"/>
</dbReference>
<dbReference type="EC" id="2.7.13.3" evidence="3"/>
<keyword evidence="10" id="KW-0067">ATP-binding</keyword>
<dbReference type="InterPro" id="IPR005467">
    <property type="entry name" value="His_kinase_dom"/>
</dbReference>
<dbReference type="Gene3D" id="1.10.287.130">
    <property type="match status" value="1"/>
</dbReference>
<dbReference type="CDD" id="cd00075">
    <property type="entry name" value="HATPase"/>
    <property type="match status" value="1"/>
</dbReference>
<dbReference type="InterPro" id="IPR003594">
    <property type="entry name" value="HATPase_dom"/>
</dbReference>
<dbReference type="CDD" id="cd00082">
    <property type="entry name" value="HisKA"/>
    <property type="match status" value="1"/>
</dbReference>
<dbReference type="SMART" id="SM00304">
    <property type="entry name" value="HAMP"/>
    <property type="match status" value="1"/>
</dbReference>
<keyword evidence="7 14" id="KW-0812">Transmembrane</keyword>
<evidence type="ECO:0000256" key="2">
    <source>
        <dbReference type="ARBA" id="ARBA00004651"/>
    </source>
</evidence>
<dbReference type="Gene3D" id="3.30.565.10">
    <property type="entry name" value="Histidine kinase-like ATPase, C-terminal domain"/>
    <property type="match status" value="1"/>
</dbReference>
<evidence type="ECO:0000259" key="16">
    <source>
        <dbReference type="PROSITE" id="PS50885"/>
    </source>
</evidence>
<keyword evidence="5" id="KW-0597">Phosphoprotein</keyword>
<evidence type="ECO:0000256" key="4">
    <source>
        <dbReference type="ARBA" id="ARBA00022475"/>
    </source>
</evidence>
<dbReference type="InterPro" id="IPR004358">
    <property type="entry name" value="Sig_transdc_His_kin-like_C"/>
</dbReference>
<keyword evidence="13 14" id="KW-0472">Membrane</keyword>
<keyword evidence="8" id="KW-0547">Nucleotide-binding</keyword>
<dbReference type="SUPFAM" id="SSF47384">
    <property type="entry name" value="Homodimeric domain of signal transducing histidine kinase"/>
    <property type="match status" value="1"/>
</dbReference>
<dbReference type="InterPro" id="IPR036890">
    <property type="entry name" value="HATPase_C_sf"/>
</dbReference>
<dbReference type="CDD" id="cd06225">
    <property type="entry name" value="HAMP"/>
    <property type="match status" value="1"/>
</dbReference>
<dbReference type="GO" id="GO:0005886">
    <property type="term" value="C:plasma membrane"/>
    <property type="evidence" value="ECO:0007669"/>
    <property type="project" value="UniProtKB-SubCell"/>
</dbReference>
<feature type="domain" description="Histidine kinase" evidence="15">
    <location>
        <begin position="240"/>
        <end position="451"/>
    </location>
</feature>
<dbReference type="PANTHER" id="PTHR45436:SF5">
    <property type="entry name" value="SENSOR HISTIDINE KINASE TRCS"/>
    <property type="match status" value="1"/>
</dbReference>
<comment type="caution">
    <text evidence="17">The sequence shown here is derived from an EMBL/GenBank/DDBJ whole genome shotgun (WGS) entry which is preliminary data.</text>
</comment>
<organism evidence="17 18">
    <name type="scientific">Cohnella phaseoli</name>
    <dbReference type="NCBI Taxonomy" id="456490"/>
    <lineage>
        <taxon>Bacteria</taxon>
        <taxon>Bacillati</taxon>
        <taxon>Bacillota</taxon>
        <taxon>Bacilli</taxon>
        <taxon>Bacillales</taxon>
        <taxon>Paenibacillaceae</taxon>
        <taxon>Cohnella</taxon>
    </lineage>
</organism>
<keyword evidence="11 14" id="KW-1133">Transmembrane helix</keyword>
<evidence type="ECO:0000256" key="14">
    <source>
        <dbReference type="SAM" id="Phobius"/>
    </source>
</evidence>
<dbReference type="PRINTS" id="PR00344">
    <property type="entry name" value="BCTRLSENSOR"/>
</dbReference>
<comment type="catalytic activity">
    <reaction evidence="1">
        <text>ATP + protein L-histidine = ADP + protein N-phospho-L-histidine.</text>
        <dbReference type="EC" id="2.7.13.3"/>
    </reaction>
</comment>
<evidence type="ECO:0000256" key="12">
    <source>
        <dbReference type="ARBA" id="ARBA00023012"/>
    </source>
</evidence>
<dbReference type="EMBL" id="QRDZ01000008">
    <property type="protein sequence ID" value="RED83382.1"/>
    <property type="molecule type" value="Genomic_DNA"/>
</dbReference>
<evidence type="ECO:0000256" key="11">
    <source>
        <dbReference type="ARBA" id="ARBA00022989"/>
    </source>
</evidence>
<dbReference type="InterPro" id="IPR003661">
    <property type="entry name" value="HisK_dim/P_dom"/>
</dbReference>
<dbReference type="PROSITE" id="PS50109">
    <property type="entry name" value="HIS_KIN"/>
    <property type="match status" value="1"/>
</dbReference>
<accession>A0A3D9KAS9</accession>
<evidence type="ECO:0000313" key="18">
    <source>
        <dbReference type="Proteomes" id="UP000256977"/>
    </source>
</evidence>
<keyword evidence="9 17" id="KW-0418">Kinase</keyword>
<dbReference type="Pfam" id="PF00672">
    <property type="entry name" value="HAMP"/>
    <property type="match status" value="1"/>
</dbReference>
<dbReference type="SMART" id="SM00387">
    <property type="entry name" value="HATPase_c"/>
    <property type="match status" value="1"/>
</dbReference>
<dbReference type="Proteomes" id="UP000256977">
    <property type="component" value="Unassembled WGS sequence"/>
</dbReference>
<protein>
    <recommendedName>
        <fullName evidence="3">histidine kinase</fullName>
        <ecNumber evidence="3">2.7.13.3</ecNumber>
    </recommendedName>
</protein>
<evidence type="ECO:0000256" key="3">
    <source>
        <dbReference type="ARBA" id="ARBA00012438"/>
    </source>
</evidence>
<evidence type="ECO:0000256" key="6">
    <source>
        <dbReference type="ARBA" id="ARBA00022679"/>
    </source>
</evidence>
<dbReference type="RefSeq" id="WP_116060978.1">
    <property type="nucleotide sequence ID" value="NZ_QRDZ01000008.1"/>
</dbReference>
<dbReference type="AlphaFoldDB" id="A0A3D9KAS9"/>
<dbReference type="SUPFAM" id="SSF158472">
    <property type="entry name" value="HAMP domain-like"/>
    <property type="match status" value="1"/>
</dbReference>
<evidence type="ECO:0000256" key="5">
    <source>
        <dbReference type="ARBA" id="ARBA00022553"/>
    </source>
</evidence>
<proteinExistence type="predicted"/>
<dbReference type="GO" id="GO:0005524">
    <property type="term" value="F:ATP binding"/>
    <property type="evidence" value="ECO:0007669"/>
    <property type="project" value="UniProtKB-KW"/>
</dbReference>
<sequence>MKLKNKIHLYSSLLFAVLLILMNVGIYFLFDRMSVNSEIGKAETEAAAIAEGIRQNADKIPVRELLRAYVPADGMLRIVAQTGAAGYPPVTSSTQSELSKREAFYSPVKIKQAIEYTGEKYALVSLPVIWSDGSVVNVQLVRSLRETTDNMSVLRIVLIVVTALTLIPVVVSGRLLGNLITQPVVNMTRTMKEIRESGRFKRLKLNVDAKDELAEMGRTFNRMIELLESNFEKQEQFASNASHELKTPLTVIESYANLLKRKGLERPDLFAESVDAIHSEAIRMREMTEQLLLLAGSRNHWNMNPEALNLENLATEAADAFHKAYRRDVHVEAETPAHVVCDKSLLRQLLFIFLDNARKYSVEPIVVTVGSSGASAWIRIADRGIGIPKDDLPKVFDRFYRVDQARSRQAGGFGLGLSLVKEIADAIGADVELDSLEGVGTTATIGLPSAR</sequence>
<evidence type="ECO:0000313" key="17">
    <source>
        <dbReference type="EMBL" id="RED83382.1"/>
    </source>
</evidence>
<reference evidence="17 18" key="1">
    <citation type="submission" date="2018-07" db="EMBL/GenBank/DDBJ databases">
        <title>Genomic Encyclopedia of Type Strains, Phase III (KMG-III): the genomes of soil and plant-associated and newly described type strains.</title>
        <authorList>
            <person name="Whitman W."/>
        </authorList>
    </citation>
    <scope>NUCLEOTIDE SEQUENCE [LARGE SCALE GENOMIC DNA]</scope>
    <source>
        <strain evidence="17 18">CECT 7287</strain>
    </source>
</reference>
<dbReference type="InterPro" id="IPR003660">
    <property type="entry name" value="HAMP_dom"/>
</dbReference>
<dbReference type="SUPFAM" id="SSF55874">
    <property type="entry name" value="ATPase domain of HSP90 chaperone/DNA topoisomerase II/histidine kinase"/>
    <property type="match status" value="1"/>
</dbReference>
<keyword evidence="12" id="KW-0902">Two-component regulatory system</keyword>
<name>A0A3D9KAS9_9BACL</name>
<keyword evidence="4" id="KW-1003">Cell membrane</keyword>
<dbReference type="GO" id="GO:0000155">
    <property type="term" value="F:phosphorelay sensor kinase activity"/>
    <property type="evidence" value="ECO:0007669"/>
    <property type="project" value="InterPro"/>
</dbReference>
<dbReference type="InterPro" id="IPR050428">
    <property type="entry name" value="TCS_sensor_his_kinase"/>
</dbReference>
<feature type="transmembrane region" description="Helical" evidence="14">
    <location>
        <begin position="12"/>
        <end position="30"/>
    </location>
</feature>
<comment type="subcellular location">
    <subcellularLocation>
        <location evidence="2">Cell membrane</location>
        <topology evidence="2">Multi-pass membrane protein</topology>
    </subcellularLocation>
</comment>
<evidence type="ECO:0000256" key="13">
    <source>
        <dbReference type="ARBA" id="ARBA00023136"/>
    </source>
</evidence>
<evidence type="ECO:0000256" key="7">
    <source>
        <dbReference type="ARBA" id="ARBA00022692"/>
    </source>
</evidence>
<dbReference type="PANTHER" id="PTHR45436">
    <property type="entry name" value="SENSOR HISTIDINE KINASE YKOH"/>
    <property type="match status" value="1"/>
</dbReference>